<reference evidence="1" key="1">
    <citation type="journal article" date="2021" name="Proc. Natl. Acad. Sci. U.S.A.">
        <title>A Catalog of Tens of Thousands of Viruses from Human Metagenomes Reveals Hidden Associations with Chronic Diseases.</title>
        <authorList>
            <person name="Tisza M.J."/>
            <person name="Buck C.B."/>
        </authorList>
    </citation>
    <scope>NUCLEOTIDE SEQUENCE</scope>
    <source>
        <strain evidence="1">CttFh17</strain>
    </source>
</reference>
<accession>A0A8S5NJD6</accession>
<dbReference type="EMBL" id="BK015176">
    <property type="protein sequence ID" value="DAD94455.1"/>
    <property type="molecule type" value="Genomic_DNA"/>
</dbReference>
<sequence>MKCPNCDQEMDNKTYCKMEGFYHWEDEEIYYQKVEHEKFVCKSCKITYLDGEWKIPEKYNPTEKQEKTILFINNHLDMDIQPLTKHQCWLDIGKYFERAKRTPLHDDQYYIDMQEYYGMDESDFC</sequence>
<evidence type="ECO:0000313" key="1">
    <source>
        <dbReference type="EMBL" id="DAD94455.1"/>
    </source>
</evidence>
<proteinExistence type="predicted"/>
<protein>
    <submittedName>
        <fullName evidence="1">HTH-type transcriptional regulator</fullName>
    </submittedName>
</protein>
<organism evidence="1">
    <name type="scientific">Siphoviridae sp. cttFh17</name>
    <dbReference type="NCBI Taxonomy" id="2826491"/>
    <lineage>
        <taxon>Viruses</taxon>
        <taxon>Duplodnaviria</taxon>
        <taxon>Heunggongvirae</taxon>
        <taxon>Uroviricota</taxon>
        <taxon>Caudoviricetes</taxon>
    </lineage>
</organism>
<name>A0A8S5NJD6_9CAUD</name>